<evidence type="ECO:0000256" key="1">
    <source>
        <dbReference type="SAM" id="Coils"/>
    </source>
</evidence>
<keyword evidence="4" id="KW-1185">Reference proteome</keyword>
<accession>A0ABV8F811</accession>
<keyword evidence="2" id="KW-1133">Transmembrane helix</keyword>
<gene>
    <name evidence="3" type="ORF">ACFOYY_25065</name>
</gene>
<dbReference type="RefSeq" id="WP_386192558.1">
    <property type="nucleotide sequence ID" value="NZ_JBHSBC010000030.1"/>
</dbReference>
<feature type="transmembrane region" description="Helical" evidence="2">
    <location>
        <begin position="17"/>
        <end position="40"/>
    </location>
</feature>
<feature type="transmembrane region" description="Helical" evidence="2">
    <location>
        <begin position="87"/>
        <end position="108"/>
    </location>
</feature>
<keyword evidence="2" id="KW-0472">Membrane</keyword>
<proteinExistence type="predicted"/>
<sequence length="516" mass="55920">MPNLIDEVTAFASNKPIVTAIICVIGLTLLGVAYLATRAFYRAANQFFHRYVAPRPAEDILTIVAASIATGVSAQGMWQFVGRIITIHWSLQAAGFAFIEVAVITSAVRARRNMRENYSAGIDGIAVWALTILSACLSAMEAASLPEAVFRLAAPLVAAWLWERSMSIERRRATGRKRINWRFTPERMLVRVGLAETQDRTAAEVDAQRRLTKVALAADEARRRRESGASDGKQRRALARMQTLYSAAHAHTGLGRDADLQRALAAEVASLGSAPALLNVKPASAWMPEAEPTEDDFSRLADETRNLSDALGVRDELRAMRDEVRAAEANIVMLTRDVTSPATRAEVTSRVAAPVTESLTFIPEGWASAAPAVTPSATPAATSVAVAEPVTDEVTFNITDAAAYDITRALLDGFSVTSTATPVATSLAVAGRVTKKLTFPPKAERPLLPKTVIMRNYWDKVRQEENRYPGPVEIAKAAGAHHSLASNLRAEWVKELSPWERRKANSKKTGGAKASV</sequence>
<keyword evidence="2" id="KW-0812">Transmembrane</keyword>
<feature type="coiled-coil region" evidence="1">
    <location>
        <begin position="310"/>
        <end position="337"/>
    </location>
</feature>
<feature type="transmembrane region" description="Helical" evidence="2">
    <location>
        <begin position="120"/>
        <end position="140"/>
    </location>
</feature>
<reference evidence="4" key="1">
    <citation type="journal article" date="2019" name="Int. J. Syst. Evol. Microbiol.">
        <title>The Global Catalogue of Microorganisms (GCM) 10K type strain sequencing project: providing services to taxonomists for standard genome sequencing and annotation.</title>
        <authorList>
            <consortium name="The Broad Institute Genomics Platform"/>
            <consortium name="The Broad Institute Genome Sequencing Center for Infectious Disease"/>
            <person name="Wu L."/>
            <person name="Ma J."/>
        </authorList>
    </citation>
    <scope>NUCLEOTIDE SEQUENCE [LARGE SCALE GENOMIC DNA]</scope>
    <source>
        <strain evidence="4">TBRC 7912</strain>
    </source>
</reference>
<feature type="transmembrane region" description="Helical" evidence="2">
    <location>
        <begin position="60"/>
        <end position="81"/>
    </location>
</feature>
<name>A0ABV8F811_9ACTN</name>
<evidence type="ECO:0000313" key="4">
    <source>
        <dbReference type="Proteomes" id="UP001595698"/>
    </source>
</evidence>
<dbReference type="EMBL" id="JBHSBC010000030">
    <property type="protein sequence ID" value="MFC3983423.1"/>
    <property type="molecule type" value="Genomic_DNA"/>
</dbReference>
<evidence type="ECO:0000313" key="3">
    <source>
        <dbReference type="EMBL" id="MFC3983423.1"/>
    </source>
</evidence>
<protein>
    <recommendedName>
        <fullName evidence="5">DUF2637 domain-containing protein</fullName>
    </recommendedName>
</protein>
<organism evidence="3 4">
    <name type="scientific">Streptosporangium jomthongense</name>
    <dbReference type="NCBI Taxonomy" id="1193683"/>
    <lineage>
        <taxon>Bacteria</taxon>
        <taxon>Bacillati</taxon>
        <taxon>Actinomycetota</taxon>
        <taxon>Actinomycetes</taxon>
        <taxon>Streptosporangiales</taxon>
        <taxon>Streptosporangiaceae</taxon>
        <taxon>Streptosporangium</taxon>
    </lineage>
</organism>
<evidence type="ECO:0008006" key="5">
    <source>
        <dbReference type="Google" id="ProtNLM"/>
    </source>
</evidence>
<keyword evidence="1" id="KW-0175">Coiled coil</keyword>
<dbReference type="Proteomes" id="UP001595698">
    <property type="component" value="Unassembled WGS sequence"/>
</dbReference>
<comment type="caution">
    <text evidence="3">The sequence shown here is derived from an EMBL/GenBank/DDBJ whole genome shotgun (WGS) entry which is preliminary data.</text>
</comment>
<evidence type="ECO:0000256" key="2">
    <source>
        <dbReference type="SAM" id="Phobius"/>
    </source>
</evidence>